<sequence length="145" mass="16675">MPRYSVVALDLEGTLISNAMSQIPRPGLFAFLERCKALFPRVVMFTTVKEARFRKIAHLLVEEEVAPTWFAQVEYVTWEDETKDLSFIPAASTQEALLVDDFEVYVHPGQESQWVKVDYFDYPYKESDTGLAKVLHDLEQRLGQA</sequence>
<reference evidence="2 3" key="1">
    <citation type="submission" date="2024-04" db="EMBL/GenBank/DDBJ databases">
        <title>Novel species of the genus Ideonella isolated from streams.</title>
        <authorList>
            <person name="Lu H."/>
        </authorList>
    </citation>
    <scope>NUCLEOTIDE SEQUENCE [LARGE SCALE GENOMIC DNA]</scope>
    <source>
        <strain evidence="2 3">DXS29W</strain>
    </source>
</reference>
<dbReference type="Proteomes" id="UP001371218">
    <property type="component" value="Unassembled WGS sequence"/>
</dbReference>
<feature type="domain" description="FCP1 homology" evidence="1">
    <location>
        <begin position="7"/>
        <end position="139"/>
    </location>
</feature>
<dbReference type="RefSeq" id="WP_341429428.1">
    <property type="nucleotide sequence ID" value="NZ_JBBUTG010000047.1"/>
</dbReference>
<dbReference type="SUPFAM" id="SSF56784">
    <property type="entry name" value="HAD-like"/>
    <property type="match status" value="1"/>
</dbReference>
<protein>
    <submittedName>
        <fullName evidence="2">NIF family HAD-type phosphatase</fullName>
    </submittedName>
</protein>
<name>A0ABU9C2T4_9BURK</name>
<dbReference type="InterPro" id="IPR004274">
    <property type="entry name" value="FCP1_dom"/>
</dbReference>
<dbReference type="InterPro" id="IPR023214">
    <property type="entry name" value="HAD_sf"/>
</dbReference>
<evidence type="ECO:0000313" key="3">
    <source>
        <dbReference type="Proteomes" id="UP001371218"/>
    </source>
</evidence>
<dbReference type="Pfam" id="PF03031">
    <property type="entry name" value="NIF"/>
    <property type="match status" value="1"/>
</dbReference>
<comment type="caution">
    <text evidence="2">The sequence shown here is derived from an EMBL/GenBank/DDBJ whole genome shotgun (WGS) entry which is preliminary data.</text>
</comment>
<proteinExistence type="predicted"/>
<organism evidence="2 3">
    <name type="scientific">Ideonella lacteola</name>
    <dbReference type="NCBI Taxonomy" id="2984193"/>
    <lineage>
        <taxon>Bacteria</taxon>
        <taxon>Pseudomonadati</taxon>
        <taxon>Pseudomonadota</taxon>
        <taxon>Betaproteobacteria</taxon>
        <taxon>Burkholderiales</taxon>
        <taxon>Sphaerotilaceae</taxon>
        <taxon>Ideonella</taxon>
    </lineage>
</organism>
<accession>A0ABU9C2T4</accession>
<evidence type="ECO:0000259" key="1">
    <source>
        <dbReference type="Pfam" id="PF03031"/>
    </source>
</evidence>
<dbReference type="InterPro" id="IPR036412">
    <property type="entry name" value="HAD-like_sf"/>
</dbReference>
<evidence type="ECO:0000313" key="2">
    <source>
        <dbReference type="EMBL" id="MEK8034993.1"/>
    </source>
</evidence>
<keyword evidence="3" id="KW-1185">Reference proteome</keyword>
<gene>
    <name evidence="2" type="ORF">AACH06_29610</name>
</gene>
<dbReference type="EMBL" id="JBBUTG010000047">
    <property type="protein sequence ID" value="MEK8034993.1"/>
    <property type="molecule type" value="Genomic_DNA"/>
</dbReference>
<dbReference type="Gene3D" id="3.40.50.1000">
    <property type="entry name" value="HAD superfamily/HAD-like"/>
    <property type="match status" value="1"/>
</dbReference>